<evidence type="ECO:0000313" key="9">
    <source>
        <dbReference type="Proteomes" id="UP000618943"/>
    </source>
</evidence>
<evidence type="ECO:0000256" key="1">
    <source>
        <dbReference type="ARBA" id="ARBA00004651"/>
    </source>
</evidence>
<evidence type="ECO:0000256" key="5">
    <source>
        <dbReference type="ARBA" id="ARBA00023136"/>
    </source>
</evidence>
<dbReference type="InterPro" id="IPR011620">
    <property type="entry name" value="Sig_transdc_His_kinase_LytS_TM"/>
</dbReference>
<evidence type="ECO:0000313" key="8">
    <source>
        <dbReference type="EMBL" id="MBK3495562.1"/>
    </source>
</evidence>
<keyword evidence="3 6" id="KW-0812">Transmembrane</keyword>
<dbReference type="EMBL" id="JAEOAH010000015">
    <property type="protein sequence ID" value="MBK3495562.1"/>
    <property type="molecule type" value="Genomic_DNA"/>
</dbReference>
<feature type="transmembrane region" description="Helical" evidence="6">
    <location>
        <begin position="12"/>
        <end position="31"/>
    </location>
</feature>
<evidence type="ECO:0000256" key="6">
    <source>
        <dbReference type="SAM" id="Phobius"/>
    </source>
</evidence>
<gene>
    <name evidence="8" type="ORF">JFL43_11995</name>
</gene>
<keyword evidence="9" id="KW-1185">Reference proteome</keyword>
<protein>
    <recommendedName>
        <fullName evidence="7">Signal transduction histidine kinase 5TM receptor LytS transmembrane region domain-containing protein</fullName>
    </recommendedName>
</protein>
<proteinExistence type="predicted"/>
<keyword evidence="2" id="KW-1003">Cell membrane</keyword>
<accession>A0ABS1H813</accession>
<evidence type="ECO:0000256" key="4">
    <source>
        <dbReference type="ARBA" id="ARBA00022989"/>
    </source>
</evidence>
<evidence type="ECO:0000256" key="3">
    <source>
        <dbReference type="ARBA" id="ARBA00022692"/>
    </source>
</evidence>
<organism evidence="8 9">
    <name type="scientific">Viridibacillus soli</name>
    <dbReference type="NCBI Taxonomy" id="2798301"/>
    <lineage>
        <taxon>Bacteria</taxon>
        <taxon>Bacillati</taxon>
        <taxon>Bacillota</taxon>
        <taxon>Bacilli</taxon>
        <taxon>Bacillales</taxon>
        <taxon>Caryophanaceae</taxon>
        <taxon>Viridibacillus</taxon>
    </lineage>
</organism>
<keyword evidence="4 6" id="KW-1133">Transmembrane helix</keyword>
<dbReference type="Proteomes" id="UP000618943">
    <property type="component" value="Unassembled WGS sequence"/>
</dbReference>
<dbReference type="Pfam" id="PF07694">
    <property type="entry name" value="5TM-5TMR_LYT"/>
    <property type="match status" value="1"/>
</dbReference>
<feature type="transmembrane region" description="Helical" evidence="6">
    <location>
        <begin position="111"/>
        <end position="139"/>
    </location>
</feature>
<feature type="transmembrane region" description="Helical" evidence="6">
    <location>
        <begin position="43"/>
        <end position="62"/>
    </location>
</feature>
<comment type="caution">
    <text evidence="8">The sequence shown here is derived from an EMBL/GenBank/DDBJ whole genome shotgun (WGS) entry which is preliminary data.</text>
</comment>
<comment type="subcellular location">
    <subcellularLocation>
        <location evidence="1">Cell membrane</location>
        <topology evidence="1">Multi-pass membrane protein</topology>
    </subcellularLocation>
</comment>
<evidence type="ECO:0000256" key="2">
    <source>
        <dbReference type="ARBA" id="ARBA00022475"/>
    </source>
</evidence>
<feature type="domain" description="Signal transduction histidine kinase 5TM receptor LytS transmembrane region" evidence="7">
    <location>
        <begin position="27"/>
        <end position="135"/>
    </location>
</feature>
<evidence type="ECO:0000259" key="7">
    <source>
        <dbReference type="Pfam" id="PF07694"/>
    </source>
</evidence>
<sequence length="186" mass="20559">MFELFITMLERLGIIVMIAFILTRLKFLRGLIVQKKFSNRQQWMSILFFGFFGVIGTYSGMTLSIETQQFDRWASELSADEAIANSRVIGVVIAGLLGGDKVGIIAGVRRLTLGGFTAIPCGTASILASAIHSLALLLMGKPIDSGDCIMGCDDVFILNEEKLLDFAYSRYIYDDDDSDIYLKCTN</sequence>
<keyword evidence="5 6" id="KW-0472">Membrane</keyword>
<name>A0ABS1H813_9BACL</name>
<reference evidence="8 9" key="1">
    <citation type="submission" date="2020-12" db="EMBL/GenBank/DDBJ databases">
        <title>YIM B01967 draft genome.</title>
        <authorList>
            <person name="Yan X."/>
        </authorList>
    </citation>
    <scope>NUCLEOTIDE SEQUENCE [LARGE SCALE GENOMIC DNA]</scope>
    <source>
        <strain evidence="8 9">YIM B01967</strain>
    </source>
</reference>